<proteinExistence type="inferred from homology"/>
<reference evidence="5 6" key="1">
    <citation type="submission" date="2020-08" db="EMBL/GenBank/DDBJ databases">
        <title>Plant Genome Project.</title>
        <authorList>
            <person name="Zhang R.-G."/>
        </authorList>
    </citation>
    <scope>NUCLEOTIDE SEQUENCE [LARGE SCALE GENOMIC DNA]</scope>
    <source>
        <tissue evidence="5">Rhizome</tissue>
    </source>
</reference>
<dbReference type="GO" id="GO:0005179">
    <property type="term" value="F:hormone activity"/>
    <property type="evidence" value="ECO:0007669"/>
    <property type="project" value="UniProtKB-KW"/>
</dbReference>
<protein>
    <submittedName>
        <fullName evidence="5">Uncharacterized protein</fullName>
    </submittedName>
</protein>
<evidence type="ECO:0000313" key="6">
    <source>
        <dbReference type="Proteomes" id="UP000734854"/>
    </source>
</evidence>
<accession>A0A8J5HMA1</accession>
<evidence type="ECO:0000256" key="2">
    <source>
        <dbReference type="ARBA" id="ARBA00022702"/>
    </source>
</evidence>
<keyword evidence="4" id="KW-1015">Disulfide bond</keyword>
<name>A0A8J5HMA1_ZINOF</name>
<keyword evidence="2" id="KW-0372">Hormone</keyword>
<organism evidence="5 6">
    <name type="scientific">Zingiber officinale</name>
    <name type="common">Ginger</name>
    <name type="synonym">Amomum zingiber</name>
    <dbReference type="NCBI Taxonomy" id="94328"/>
    <lineage>
        <taxon>Eukaryota</taxon>
        <taxon>Viridiplantae</taxon>
        <taxon>Streptophyta</taxon>
        <taxon>Embryophyta</taxon>
        <taxon>Tracheophyta</taxon>
        <taxon>Spermatophyta</taxon>
        <taxon>Magnoliopsida</taxon>
        <taxon>Liliopsida</taxon>
        <taxon>Zingiberales</taxon>
        <taxon>Zingiberaceae</taxon>
        <taxon>Zingiber</taxon>
    </lineage>
</organism>
<dbReference type="EMBL" id="JACMSC010000003">
    <property type="protein sequence ID" value="KAG6528419.1"/>
    <property type="molecule type" value="Genomic_DNA"/>
</dbReference>
<gene>
    <name evidence="5" type="ORF">ZIOFF_010593</name>
</gene>
<evidence type="ECO:0000256" key="3">
    <source>
        <dbReference type="ARBA" id="ARBA00022729"/>
    </source>
</evidence>
<evidence type="ECO:0000256" key="4">
    <source>
        <dbReference type="ARBA" id="ARBA00023157"/>
    </source>
</evidence>
<dbReference type="Proteomes" id="UP000734854">
    <property type="component" value="Unassembled WGS sequence"/>
</dbReference>
<sequence length="144" mass="15563">MSLYLYISNEKMIMNHIIAMGSNSRSAAFFYFFLLFLFASLPCWKPASAAASPKRWAAASNETEGGGRRCSSVEEDLEEFQFDSEINRRLLAGSGSSDVAHAALNANKAACSTNGGKAYQCGAGSGNKPPPRSCGHNLYRCPHK</sequence>
<keyword evidence="3" id="KW-0732">Signal</keyword>
<dbReference type="Pfam" id="PF05498">
    <property type="entry name" value="RALF"/>
    <property type="match status" value="1"/>
</dbReference>
<keyword evidence="6" id="KW-1185">Reference proteome</keyword>
<evidence type="ECO:0000313" key="5">
    <source>
        <dbReference type="EMBL" id="KAG6528419.1"/>
    </source>
</evidence>
<comment type="similarity">
    <text evidence="1">Belongs to the plant rapid alkalinization factor (RALF) family.</text>
</comment>
<dbReference type="AlphaFoldDB" id="A0A8J5HMA1"/>
<dbReference type="InterPro" id="IPR008801">
    <property type="entry name" value="RALF"/>
</dbReference>
<comment type="caution">
    <text evidence="5">The sequence shown here is derived from an EMBL/GenBank/DDBJ whole genome shotgun (WGS) entry which is preliminary data.</text>
</comment>
<evidence type="ECO:0000256" key="1">
    <source>
        <dbReference type="ARBA" id="ARBA00009178"/>
    </source>
</evidence>